<dbReference type="InterPro" id="IPR017932">
    <property type="entry name" value="GATase_2_dom"/>
</dbReference>
<dbReference type="Pfam" id="PF13537">
    <property type="entry name" value="GATase_7"/>
    <property type="match status" value="1"/>
</dbReference>
<dbReference type="PROSITE" id="PS51278">
    <property type="entry name" value="GATASE_TYPE_2"/>
    <property type="match status" value="1"/>
</dbReference>
<evidence type="ECO:0000256" key="5">
    <source>
        <dbReference type="ARBA" id="ARBA00022840"/>
    </source>
</evidence>
<dbReference type="InterPro" id="IPR006426">
    <property type="entry name" value="Asn_synth_AEB"/>
</dbReference>
<reference evidence="13 14" key="1">
    <citation type="submission" date="2016-10" db="EMBL/GenBank/DDBJ databases">
        <title>Comparative genomics uncovers the prolific and rare metabolic potential of the cyanobacterial genus Moorea.</title>
        <authorList>
            <person name="Leao T."/>
            <person name="Castelao G."/>
            <person name="Korobeynikov A."/>
            <person name="Monroe E.A."/>
            <person name="Podell S."/>
            <person name="Glukhov E."/>
            <person name="Allen E."/>
            <person name="Gerwick W.H."/>
            <person name="Gerwick L."/>
        </authorList>
    </citation>
    <scope>NUCLEOTIDE SEQUENCE [LARGE SCALE GENOMIC DNA]</scope>
    <source>
        <strain evidence="13 14">PNG5-198</strain>
    </source>
</reference>
<dbReference type="GO" id="GO:0005524">
    <property type="term" value="F:ATP binding"/>
    <property type="evidence" value="ECO:0007669"/>
    <property type="project" value="UniProtKB-KW"/>
</dbReference>
<comment type="caution">
    <text evidence="13">The sequence shown here is derived from an EMBL/GenBank/DDBJ whole genome shotgun (WGS) entry which is preliminary data.</text>
</comment>
<dbReference type="Pfam" id="PF00733">
    <property type="entry name" value="Asn_synthase"/>
    <property type="match status" value="1"/>
</dbReference>
<dbReference type="InterPro" id="IPR051786">
    <property type="entry name" value="ASN_synthetase/amidase"/>
</dbReference>
<dbReference type="PANTHER" id="PTHR43284">
    <property type="entry name" value="ASPARAGINE SYNTHETASE (GLUTAMINE-HYDROLYZING)"/>
    <property type="match status" value="1"/>
</dbReference>
<dbReference type="InterPro" id="IPR029055">
    <property type="entry name" value="Ntn_hydrolases_N"/>
</dbReference>
<evidence type="ECO:0000256" key="6">
    <source>
        <dbReference type="ARBA" id="ARBA00022888"/>
    </source>
</evidence>
<keyword evidence="9" id="KW-0028">Amino-acid biosynthesis</keyword>
<dbReference type="PIRSF" id="PIRSF001589">
    <property type="entry name" value="Asn_synthetase_glu-h"/>
    <property type="match status" value="1"/>
</dbReference>
<dbReference type="NCBIfam" id="TIGR01536">
    <property type="entry name" value="asn_synth_AEB"/>
    <property type="match status" value="1"/>
</dbReference>
<evidence type="ECO:0000256" key="1">
    <source>
        <dbReference type="ARBA" id="ARBA00005187"/>
    </source>
</evidence>
<dbReference type="Proteomes" id="UP000186657">
    <property type="component" value="Unassembled WGS sequence"/>
</dbReference>
<evidence type="ECO:0000256" key="4">
    <source>
        <dbReference type="ARBA" id="ARBA00022741"/>
    </source>
</evidence>
<dbReference type="EMBL" id="MKZS01000001">
    <property type="protein sequence ID" value="OLT59077.1"/>
    <property type="molecule type" value="Genomic_DNA"/>
</dbReference>
<dbReference type="InterPro" id="IPR033738">
    <property type="entry name" value="AsnB_N"/>
</dbReference>
<keyword evidence="7 9" id="KW-0315">Glutamine amidotransferase</keyword>
<keyword evidence="5 10" id="KW-0067">ATP-binding</keyword>
<evidence type="ECO:0000259" key="12">
    <source>
        <dbReference type="PROSITE" id="PS51278"/>
    </source>
</evidence>
<keyword evidence="4 10" id="KW-0547">Nucleotide-binding</keyword>
<dbReference type="PANTHER" id="PTHR43284:SF1">
    <property type="entry name" value="ASPARAGINE SYNTHETASE"/>
    <property type="match status" value="1"/>
</dbReference>
<dbReference type="EC" id="6.3.5.4" evidence="3"/>
<dbReference type="SUPFAM" id="SSF52402">
    <property type="entry name" value="Adenine nucleotide alpha hydrolases-like"/>
    <property type="match status" value="1"/>
</dbReference>
<dbReference type="GO" id="GO:0004066">
    <property type="term" value="F:asparagine synthase (glutamine-hydrolyzing) activity"/>
    <property type="evidence" value="ECO:0007669"/>
    <property type="project" value="UniProtKB-EC"/>
</dbReference>
<comment type="similarity">
    <text evidence="2">Belongs to the asparagine synthetase family.</text>
</comment>
<dbReference type="AlphaFoldDB" id="A0A1U7MZE8"/>
<organism evidence="13 14">
    <name type="scientific">Moorena bouillonii PNG</name>
    <dbReference type="NCBI Taxonomy" id="568701"/>
    <lineage>
        <taxon>Bacteria</taxon>
        <taxon>Bacillati</taxon>
        <taxon>Cyanobacteriota</taxon>
        <taxon>Cyanophyceae</taxon>
        <taxon>Coleofasciculales</taxon>
        <taxon>Coleofasciculaceae</taxon>
        <taxon>Moorena</taxon>
    </lineage>
</organism>
<gene>
    <name evidence="13" type="ORF">BJP37_08535</name>
</gene>
<evidence type="ECO:0000256" key="2">
    <source>
        <dbReference type="ARBA" id="ARBA00005752"/>
    </source>
</evidence>
<dbReference type="InterPro" id="IPR014729">
    <property type="entry name" value="Rossmann-like_a/b/a_fold"/>
</dbReference>
<dbReference type="CDD" id="cd01991">
    <property type="entry name" value="Asn_synthase_B_C"/>
    <property type="match status" value="1"/>
</dbReference>
<dbReference type="RefSeq" id="WP_075898096.1">
    <property type="nucleotide sequence ID" value="NZ_MKZS01000001.1"/>
</dbReference>
<feature type="binding site" evidence="10">
    <location>
        <begin position="354"/>
        <end position="355"/>
    </location>
    <ligand>
        <name>ATP</name>
        <dbReference type="ChEBI" id="CHEBI:30616"/>
    </ligand>
</feature>
<evidence type="ECO:0000256" key="9">
    <source>
        <dbReference type="PIRSR" id="PIRSR001589-1"/>
    </source>
</evidence>
<feature type="binding site" evidence="10">
    <location>
        <position position="95"/>
    </location>
    <ligand>
        <name>L-glutamine</name>
        <dbReference type="ChEBI" id="CHEBI:58359"/>
    </ligand>
</feature>
<dbReference type="CDD" id="cd00712">
    <property type="entry name" value="AsnB"/>
    <property type="match status" value="1"/>
</dbReference>
<dbReference type="Gene3D" id="3.40.50.620">
    <property type="entry name" value="HUPs"/>
    <property type="match status" value="1"/>
</dbReference>
<evidence type="ECO:0000256" key="7">
    <source>
        <dbReference type="ARBA" id="ARBA00022962"/>
    </source>
</evidence>
<name>A0A1U7MZE8_9CYAN</name>
<evidence type="ECO:0000313" key="14">
    <source>
        <dbReference type="Proteomes" id="UP000186657"/>
    </source>
</evidence>
<evidence type="ECO:0000256" key="3">
    <source>
        <dbReference type="ARBA" id="ARBA00012737"/>
    </source>
</evidence>
<evidence type="ECO:0000256" key="10">
    <source>
        <dbReference type="PIRSR" id="PIRSR001589-2"/>
    </source>
</evidence>
<dbReference type="GO" id="GO:0005829">
    <property type="term" value="C:cytosol"/>
    <property type="evidence" value="ECO:0007669"/>
    <property type="project" value="TreeGrafter"/>
</dbReference>
<comment type="catalytic activity">
    <reaction evidence="8">
        <text>L-aspartate + L-glutamine + ATP + H2O = L-asparagine + L-glutamate + AMP + diphosphate + H(+)</text>
        <dbReference type="Rhea" id="RHEA:12228"/>
        <dbReference type="ChEBI" id="CHEBI:15377"/>
        <dbReference type="ChEBI" id="CHEBI:15378"/>
        <dbReference type="ChEBI" id="CHEBI:29985"/>
        <dbReference type="ChEBI" id="CHEBI:29991"/>
        <dbReference type="ChEBI" id="CHEBI:30616"/>
        <dbReference type="ChEBI" id="CHEBI:33019"/>
        <dbReference type="ChEBI" id="CHEBI:58048"/>
        <dbReference type="ChEBI" id="CHEBI:58359"/>
        <dbReference type="ChEBI" id="CHEBI:456215"/>
        <dbReference type="EC" id="6.3.5.4"/>
    </reaction>
</comment>
<protein>
    <recommendedName>
        <fullName evidence="3">asparagine synthase (glutamine-hydrolyzing)</fullName>
        <ecNumber evidence="3">6.3.5.4</ecNumber>
    </recommendedName>
</protein>
<sequence length="622" mass="71876">MCGITGFSWQDEGLVTRMIQTLAHRGPDQYGVYTDESISLGHRRLSILDLSEHGRQPMSNEDGSIWVSYNGEIYNFPQLRRTLQGKGHQFHSGTDTEVIVYAYQEYGPACVEWFNGMFAFAIWDKSKRELLLARDRLGIKPLYYYLNNGKLVFASEIKAILESPEVKREINAQALYHYVGYEFVPAPDTIFRHIHKLPPGHYLRYREGKIELTQYWNLKFATEAQPTAYYEEKMRHLLEDSVRQRLISDVPLGVFLSGGLDSSTVVAMMDRCNVEPIQTFALGYDDPSFSELDYAQYMASQFNTQHRVLMIDPITPELLETAVWHLDEPMTDLSTIPFYLICKKAREHVTVCLSGEGGDEVLVGYDRFKASKGHSYYSLIPELIRRGIIGPVVNALPDQPQKKGAINILKRFIQGGLLPDEGEHMRWQYFGMPEQDQALFAKDILAEIDRDPFAPIRNQVANCNSNQRLDREIYLDLKFTMPDSPLMKVDKMSMAHGLEVRVPLLDHKFVEFCATIPSDLKLNGFTTKAIFRSAMKGILPDKIRQRGKQGYSLPIKNWLRQELRDYMVELLTSSPLMKEAFNLNYIQQLIREHMEYRANHNHILWALINLALWHRLFVETRR</sequence>
<dbReference type="SUPFAM" id="SSF56235">
    <property type="entry name" value="N-terminal nucleophile aminohydrolases (Ntn hydrolases)"/>
    <property type="match status" value="1"/>
</dbReference>
<keyword evidence="14" id="KW-1185">Reference proteome</keyword>
<accession>A0A1U7MZE8</accession>
<keyword evidence="6 9" id="KW-0061">Asparagine biosynthesis</keyword>
<proteinExistence type="inferred from homology"/>
<evidence type="ECO:0000256" key="8">
    <source>
        <dbReference type="ARBA" id="ARBA00048741"/>
    </source>
</evidence>
<dbReference type="GO" id="GO:0006529">
    <property type="term" value="P:asparagine biosynthetic process"/>
    <property type="evidence" value="ECO:0007669"/>
    <property type="project" value="UniProtKB-KW"/>
</dbReference>
<comment type="pathway">
    <text evidence="1">Amino-acid biosynthesis; L-asparagine biosynthesis; L-asparagine from L-aspartate (L-Gln route): step 1/1.</text>
</comment>
<dbReference type="Gene3D" id="3.60.20.10">
    <property type="entry name" value="Glutamine Phosphoribosylpyrophosphate, subunit 1, domain 1"/>
    <property type="match status" value="1"/>
</dbReference>
<feature type="active site" description="For GATase activity" evidence="9">
    <location>
        <position position="2"/>
    </location>
</feature>
<evidence type="ECO:0000256" key="11">
    <source>
        <dbReference type="PIRSR" id="PIRSR001589-3"/>
    </source>
</evidence>
<evidence type="ECO:0000313" key="13">
    <source>
        <dbReference type="EMBL" id="OLT59077.1"/>
    </source>
</evidence>
<feature type="site" description="Important for beta-aspartyl-AMP intermediate formation" evidence="11">
    <location>
        <position position="356"/>
    </location>
</feature>
<feature type="domain" description="Glutamine amidotransferase type-2" evidence="12">
    <location>
        <begin position="2"/>
        <end position="208"/>
    </location>
</feature>
<dbReference type="InterPro" id="IPR001962">
    <property type="entry name" value="Asn_synthase"/>
</dbReference>